<dbReference type="RefSeq" id="WP_188967097.1">
    <property type="nucleotide sequence ID" value="NZ_BMKW01000005.1"/>
</dbReference>
<dbReference type="InterPro" id="IPR018755">
    <property type="entry name" value="Phage_Mu_Gp48"/>
</dbReference>
<gene>
    <name evidence="1" type="ORF">GCM10011320_21920</name>
</gene>
<comment type="caution">
    <text evidence="1">The sequence shown here is derived from an EMBL/GenBank/DDBJ whole genome shotgun (WGS) entry which is preliminary data.</text>
</comment>
<sequence length="501" mass="53441">MTIAGLGEDDFLAGLQALLPRGAAWPRDPEALLTKLLSAIAAGQARQHERTADLSEVESDPALTDEMLEDWERAYGLPDLCNPAVTDKAARRSVLLAKIIEGRTPTLPTIAQIIAGYGVTASITEHRPHTCEDHCEYPLYDQPWAFAWSIYSPIGQGLSYACAVQRIAPAHTVPIFAPYRWLWSLFNGLQVGATLRRPGSAPYHDYRGQLQSAAADVARFDYNPALPYNIIPNPWADGTGAPTPPDGWSVAAGSGITPVYLSSGVRDGIPYTRWRLQGTSSGGGFPIIHFQPFDSASAPTGTDVCGTIHFEIARLGGTHSVVDFRHRCTGVNAGGTVTGNYSTTIADAAVRTFGSGPFVQARNMAAADIVFARAGIMSGNAAGRVFDIDIDIGFPTLRVGSLTPLTTTVPIADLVERINNIPQHGLIGLLVEPGESEQLTFAMPDGTYDMLVRAGTVNVAGTFYEATAYAAGGFGLTFVWPAAAVTAGERHVQTFRLTKVA</sequence>
<dbReference type="Proteomes" id="UP000661507">
    <property type="component" value="Unassembled WGS sequence"/>
</dbReference>
<dbReference type="AlphaFoldDB" id="A0A917NNL2"/>
<proteinExistence type="predicted"/>
<evidence type="ECO:0000313" key="2">
    <source>
        <dbReference type="Proteomes" id="UP000661507"/>
    </source>
</evidence>
<accession>A0A917NNL2</accession>
<reference evidence="1" key="2">
    <citation type="submission" date="2020-09" db="EMBL/GenBank/DDBJ databases">
        <authorList>
            <person name="Sun Q."/>
            <person name="Zhou Y."/>
        </authorList>
    </citation>
    <scope>NUCLEOTIDE SEQUENCE</scope>
    <source>
        <strain evidence="1">CGMCC 1.3617</strain>
    </source>
</reference>
<protein>
    <recommendedName>
        <fullName evidence="3">DUF2313 domain-containing protein</fullName>
    </recommendedName>
</protein>
<evidence type="ECO:0008006" key="3">
    <source>
        <dbReference type="Google" id="ProtNLM"/>
    </source>
</evidence>
<name>A0A917NNL2_9PROT</name>
<reference evidence="1" key="1">
    <citation type="journal article" date="2014" name="Int. J. Syst. Evol. Microbiol.">
        <title>Complete genome sequence of Corynebacterium casei LMG S-19264T (=DSM 44701T), isolated from a smear-ripened cheese.</title>
        <authorList>
            <consortium name="US DOE Joint Genome Institute (JGI-PGF)"/>
            <person name="Walter F."/>
            <person name="Albersmeier A."/>
            <person name="Kalinowski J."/>
            <person name="Ruckert C."/>
        </authorList>
    </citation>
    <scope>NUCLEOTIDE SEQUENCE</scope>
    <source>
        <strain evidence="1">CGMCC 1.3617</strain>
    </source>
</reference>
<evidence type="ECO:0000313" key="1">
    <source>
        <dbReference type="EMBL" id="GGJ14301.1"/>
    </source>
</evidence>
<dbReference type="Pfam" id="PF10076">
    <property type="entry name" value="Phage_Mu_Gp48"/>
    <property type="match status" value="1"/>
</dbReference>
<dbReference type="EMBL" id="BMKW01000005">
    <property type="protein sequence ID" value="GGJ14301.1"/>
    <property type="molecule type" value="Genomic_DNA"/>
</dbReference>
<organism evidence="1 2">
    <name type="scientific">Neoroseomonas lacus</name>
    <dbReference type="NCBI Taxonomy" id="287609"/>
    <lineage>
        <taxon>Bacteria</taxon>
        <taxon>Pseudomonadati</taxon>
        <taxon>Pseudomonadota</taxon>
        <taxon>Alphaproteobacteria</taxon>
        <taxon>Acetobacterales</taxon>
        <taxon>Acetobacteraceae</taxon>
        <taxon>Neoroseomonas</taxon>
    </lineage>
</organism>
<keyword evidence="2" id="KW-1185">Reference proteome</keyword>